<dbReference type="AlphaFoldDB" id="A0AAU7JJD2"/>
<protein>
    <submittedName>
        <fullName evidence="2">Uncharacterized protein</fullName>
    </submittedName>
</protein>
<accession>A0AAU7JJD2</accession>
<gene>
    <name evidence="2" type="ORF">ABEG18_06025</name>
</gene>
<proteinExistence type="predicted"/>
<name>A0AAU7JJD2_9HYPH</name>
<sequence length="108" mass="11567">MVAVMIAPMAAGAQEHAPPNVNECTFLKEPTALRDCIDRFEGELRPQIDESRVPEGPLSPVPDQPLTSAAGAIPGRPGASYGSPAHPIAERPTRIPPPVYIDQIPPRR</sequence>
<reference evidence="2" key="1">
    <citation type="submission" date="2024-05" db="EMBL/GenBank/DDBJ databases">
        <authorList>
            <person name="Kim S."/>
            <person name="Heo J."/>
            <person name="Choi H."/>
            <person name="Choi Y."/>
            <person name="Kwon S.-W."/>
            <person name="Kim Y."/>
        </authorList>
    </citation>
    <scope>NUCLEOTIDE SEQUENCE</scope>
    <source>
        <strain evidence="2">KACC 23698</strain>
    </source>
</reference>
<dbReference type="RefSeq" id="WP_406857186.1">
    <property type="nucleotide sequence ID" value="NZ_CP157484.1"/>
</dbReference>
<evidence type="ECO:0000313" key="2">
    <source>
        <dbReference type="EMBL" id="XBO40330.1"/>
    </source>
</evidence>
<evidence type="ECO:0000256" key="1">
    <source>
        <dbReference type="SAM" id="MobiDB-lite"/>
    </source>
</evidence>
<dbReference type="EMBL" id="CP157484">
    <property type="protein sequence ID" value="XBO40330.1"/>
    <property type="molecule type" value="Genomic_DNA"/>
</dbReference>
<organism evidence="2">
    <name type="scientific">Alsobacter sp. KACC 23698</name>
    <dbReference type="NCBI Taxonomy" id="3149229"/>
    <lineage>
        <taxon>Bacteria</taxon>
        <taxon>Pseudomonadati</taxon>
        <taxon>Pseudomonadota</taxon>
        <taxon>Alphaproteobacteria</taxon>
        <taxon>Hyphomicrobiales</taxon>
        <taxon>Alsobacteraceae</taxon>
        <taxon>Alsobacter</taxon>
    </lineage>
</organism>
<feature type="region of interest" description="Disordered" evidence="1">
    <location>
        <begin position="45"/>
        <end position="108"/>
    </location>
</feature>